<feature type="chain" id="PRO_5043676911" evidence="2">
    <location>
        <begin position="32"/>
        <end position="519"/>
    </location>
</feature>
<dbReference type="Proteomes" id="UP001445335">
    <property type="component" value="Unassembled WGS sequence"/>
</dbReference>
<accession>A0AAW1RM76</accession>
<evidence type="ECO:0000313" key="3">
    <source>
        <dbReference type="EMBL" id="KAK9834907.1"/>
    </source>
</evidence>
<gene>
    <name evidence="3" type="ORF">WJX81_007705</name>
</gene>
<protein>
    <submittedName>
        <fullName evidence="3">Uncharacterized protein</fullName>
    </submittedName>
</protein>
<organism evidence="3 4">
    <name type="scientific">Elliptochloris bilobata</name>
    <dbReference type="NCBI Taxonomy" id="381761"/>
    <lineage>
        <taxon>Eukaryota</taxon>
        <taxon>Viridiplantae</taxon>
        <taxon>Chlorophyta</taxon>
        <taxon>core chlorophytes</taxon>
        <taxon>Trebouxiophyceae</taxon>
        <taxon>Trebouxiophyceae incertae sedis</taxon>
        <taxon>Elliptochloris clade</taxon>
        <taxon>Elliptochloris</taxon>
    </lineage>
</organism>
<dbReference type="PROSITE" id="PS51257">
    <property type="entry name" value="PROKAR_LIPOPROTEIN"/>
    <property type="match status" value="1"/>
</dbReference>
<dbReference type="EMBL" id="JALJOU010000031">
    <property type="protein sequence ID" value="KAK9834907.1"/>
    <property type="molecule type" value="Genomic_DNA"/>
</dbReference>
<name>A0AAW1RM76_9CHLO</name>
<keyword evidence="2" id="KW-0732">Signal</keyword>
<feature type="compositionally biased region" description="Basic and acidic residues" evidence="1">
    <location>
        <begin position="499"/>
        <end position="519"/>
    </location>
</feature>
<feature type="signal peptide" evidence="2">
    <location>
        <begin position="1"/>
        <end position="31"/>
    </location>
</feature>
<evidence type="ECO:0000256" key="2">
    <source>
        <dbReference type="SAM" id="SignalP"/>
    </source>
</evidence>
<comment type="caution">
    <text evidence="3">The sequence shown here is derived from an EMBL/GenBank/DDBJ whole genome shotgun (WGS) entry which is preliminary data.</text>
</comment>
<evidence type="ECO:0000256" key="1">
    <source>
        <dbReference type="SAM" id="MobiDB-lite"/>
    </source>
</evidence>
<feature type="region of interest" description="Disordered" evidence="1">
    <location>
        <begin position="493"/>
        <end position="519"/>
    </location>
</feature>
<evidence type="ECO:0000313" key="4">
    <source>
        <dbReference type="Proteomes" id="UP001445335"/>
    </source>
</evidence>
<proteinExistence type="predicted"/>
<keyword evidence="4" id="KW-1185">Reference proteome</keyword>
<dbReference type="AlphaFoldDB" id="A0AAW1RM76"/>
<reference evidence="3 4" key="1">
    <citation type="journal article" date="2024" name="Nat. Commun.">
        <title>Phylogenomics reveals the evolutionary origins of lichenization in chlorophyte algae.</title>
        <authorList>
            <person name="Puginier C."/>
            <person name="Libourel C."/>
            <person name="Otte J."/>
            <person name="Skaloud P."/>
            <person name="Haon M."/>
            <person name="Grisel S."/>
            <person name="Petersen M."/>
            <person name="Berrin J.G."/>
            <person name="Delaux P.M."/>
            <person name="Dal Grande F."/>
            <person name="Keller J."/>
        </authorList>
    </citation>
    <scope>NUCLEOTIDE SEQUENCE [LARGE SCALE GENOMIC DNA]</scope>
    <source>
        <strain evidence="3 4">SAG 245.80</strain>
    </source>
</reference>
<sequence length="519" mass="56105">MRADGWARTALLTSLAVATVFLLACWLGVPGSSDGGLAGATSQKADSISVTVTPASSVRCNRISLPARFYNATTSPYNPAATRHPVTGEWLLLHTLDEVTFTLSDMVRNSTNLRQLLNTHPLLLKLGRWNTPTFRRSQYKEVAMLEYDSSYLAAAREAGATFFKCGDWRPFVWRDAVYLAHWIYYGRGEERMAISAPYERTGRVRLAHVLSPLPPAVAAAARTRHQAANARAESLSAVRGSTWAREKNWGLVEDRGALLVFHVLLPCTVVLALGDLAGNSTAVGASARVASRACFVGGAAAAAEATGLDILRHPIHGSGNPVPWDIEHGAKHRELLGMLHVKQGDYAHWAVRIGRATRRVTHISAGPVLKARDYGNEGFLDSALVVGSFHVVDRMGEEGPERAVRILYGEGDRFGCWVDVAAEAIVWHAIGEPDVDVLKSEAGVWGLDLWFDRGVVSRPAEGGTADAGAPSSADLPARLVGSTGHMRAMAHGWPGAARHGQDPGRRSRDARKDDPTMRL</sequence>